<dbReference type="AlphaFoldDB" id="A0A8K0R5E2"/>
<dbReference type="Gene3D" id="3.80.10.10">
    <property type="entry name" value="Ribonuclease Inhibitor"/>
    <property type="match status" value="1"/>
</dbReference>
<dbReference type="SUPFAM" id="SSF52047">
    <property type="entry name" value="RNI-like"/>
    <property type="match status" value="1"/>
</dbReference>
<dbReference type="EMBL" id="JAGMVJ010000009">
    <property type="protein sequence ID" value="KAH7087454.1"/>
    <property type="molecule type" value="Genomic_DNA"/>
</dbReference>
<sequence length="467" mass="52478">MNQDDAATTLCDLPDELLLHVTHQLRCTRSLQPQSTAFKEKAKEKARQCENRRNQLALHALCLTNRHLHKIATPLLYRSFIGSATSFGLKPLELFQRTITTAQSTTKPGSPLVHNLKYVENRLSDYLGNSLYADTEKDDVVTTASRYFSLLAEIVNHAPNIQHLSVVSVEAPGVSFWETVLVNEHNSGGRLLAADHGFAMLESLCLQIHTQGHDSHRSQTVFSQICSATTGMPRLQDLRASGIIADGLPPALPGRLEKLVRLEITECMLEVNEIINLWAACDGLQHIVCVWAFLHTDTLSRSDLYEALLRHRETLQSLHLDMREVRIIELPDDRPWKLGSLRPFQALIELTICTRSLLGIDNEDIGAEGYEEDFSLSEILPKRLKSFVLLLSNDEDENEIDLSEAEVLWALSKDCPHSQSELENVIVQSRPRLSLAGLSSAFEENAVHFGTVQEANQWSPLDMPWRL</sequence>
<keyword evidence="2" id="KW-1185">Reference proteome</keyword>
<name>A0A8K0R5E2_9PLEO</name>
<dbReference type="Proteomes" id="UP000813461">
    <property type="component" value="Unassembled WGS sequence"/>
</dbReference>
<protein>
    <recommendedName>
        <fullName evidence="3">F-box domain-containing protein</fullName>
    </recommendedName>
</protein>
<proteinExistence type="predicted"/>
<evidence type="ECO:0000313" key="2">
    <source>
        <dbReference type="Proteomes" id="UP000813461"/>
    </source>
</evidence>
<comment type="caution">
    <text evidence="1">The sequence shown here is derived from an EMBL/GenBank/DDBJ whole genome shotgun (WGS) entry which is preliminary data.</text>
</comment>
<evidence type="ECO:0000313" key="1">
    <source>
        <dbReference type="EMBL" id="KAH7087454.1"/>
    </source>
</evidence>
<dbReference type="InterPro" id="IPR032675">
    <property type="entry name" value="LRR_dom_sf"/>
</dbReference>
<evidence type="ECO:0008006" key="3">
    <source>
        <dbReference type="Google" id="ProtNLM"/>
    </source>
</evidence>
<dbReference type="OrthoDB" id="2520703at2759"/>
<gene>
    <name evidence="1" type="ORF">FB567DRAFT_346086</name>
</gene>
<reference evidence="1" key="1">
    <citation type="journal article" date="2021" name="Nat. Commun.">
        <title>Genetic determinants of endophytism in the Arabidopsis root mycobiome.</title>
        <authorList>
            <person name="Mesny F."/>
            <person name="Miyauchi S."/>
            <person name="Thiergart T."/>
            <person name="Pickel B."/>
            <person name="Atanasova L."/>
            <person name="Karlsson M."/>
            <person name="Huettel B."/>
            <person name="Barry K.W."/>
            <person name="Haridas S."/>
            <person name="Chen C."/>
            <person name="Bauer D."/>
            <person name="Andreopoulos W."/>
            <person name="Pangilinan J."/>
            <person name="LaButti K."/>
            <person name="Riley R."/>
            <person name="Lipzen A."/>
            <person name="Clum A."/>
            <person name="Drula E."/>
            <person name="Henrissat B."/>
            <person name="Kohler A."/>
            <person name="Grigoriev I.V."/>
            <person name="Martin F.M."/>
            <person name="Hacquard S."/>
        </authorList>
    </citation>
    <scope>NUCLEOTIDE SEQUENCE</scope>
    <source>
        <strain evidence="1">MPI-SDFR-AT-0120</strain>
    </source>
</reference>
<accession>A0A8K0R5E2</accession>
<organism evidence="1 2">
    <name type="scientific">Paraphoma chrysanthemicola</name>
    <dbReference type="NCBI Taxonomy" id="798071"/>
    <lineage>
        <taxon>Eukaryota</taxon>
        <taxon>Fungi</taxon>
        <taxon>Dikarya</taxon>
        <taxon>Ascomycota</taxon>
        <taxon>Pezizomycotina</taxon>
        <taxon>Dothideomycetes</taxon>
        <taxon>Pleosporomycetidae</taxon>
        <taxon>Pleosporales</taxon>
        <taxon>Pleosporineae</taxon>
        <taxon>Phaeosphaeriaceae</taxon>
        <taxon>Paraphoma</taxon>
    </lineage>
</organism>